<reference evidence="3 4" key="1">
    <citation type="submission" date="2023-11" db="EMBL/GenBank/DDBJ databases">
        <title>MicrobeMod: A computational toolkit for identifying prokaryotic methylation and restriction-modification with nanopore sequencing.</title>
        <authorList>
            <person name="Crits-Christoph A."/>
            <person name="Kang S.C."/>
            <person name="Lee H."/>
            <person name="Ostrov N."/>
        </authorList>
    </citation>
    <scope>NUCLEOTIDE SEQUENCE [LARGE SCALE GENOMIC DNA]</scope>
    <source>
        <strain evidence="3 4">DSMZ 700</strain>
    </source>
</reference>
<comment type="caution">
    <text evidence="3">The sequence shown here is derived from an EMBL/GenBank/DDBJ whole genome shotgun (WGS) entry which is preliminary data.</text>
</comment>
<dbReference type="PANTHER" id="PTHR32309">
    <property type="entry name" value="TYROSINE-PROTEIN KINASE"/>
    <property type="match status" value="1"/>
</dbReference>
<evidence type="ECO:0008006" key="5">
    <source>
        <dbReference type="Google" id="ProtNLM"/>
    </source>
</evidence>
<dbReference type="GO" id="GO:0005886">
    <property type="term" value="C:plasma membrane"/>
    <property type="evidence" value="ECO:0007669"/>
    <property type="project" value="TreeGrafter"/>
</dbReference>
<dbReference type="EMBL" id="JAWXYB010000018">
    <property type="protein sequence ID" value="MDX5931884.1"/>
    <property type="molecule type" value="Genomic_DNA"/>
</dbReference>
<dbReference type="PANTHER" id="PTHR32309:SF13">
    <property type="entry name" value="FERRIC ENTEROBACTIN TRANSPORT PROTEIN FEPE"/>
    <property type="match status" value="1"/>
</dbReference>
<keyword evidence="1" id="KW-0175">Coiled coil</keyword>
<keyword evidence="4" id="KW-1185">Reference proteome</keyword>
<evidence type="ECO:0000256" key="2">
    <source>
        <dbReference type="SAM" id="Phobius"/>
    </source>
</evidence>
<gene>
    <name evidence="3" type="ORF">SIL87_14045</name>
</gene>
<dbReference type="AlphaFoldDB" id="A0AAW9DS25"/>
<keyword evidence="2" id="KW-0812">Transmembrane</keyword>
<evidence type="ECO:0000256" key="1">
    <source>
        <dbReference type="SAM" id="Coils"/>
    </source>
</evidence>
<dbReference type="GO" id="GO:0004713">
    <property type="term" value="F:protein tyrosine kinase activity"/>
    <property type="evidence" value="ECO:0007669"/>
    <property type="project" value="TreeGrafter"/>
</dbReference>
<accession>A0AAW9DS25</accession>
<name>A0AAW9DS25_ACIAO</name>
<organism evidence="3 4">
    <name type="scientific">Acidiphilium acidophilum</name>
    <name type="common">Thiobacillus acidophilus</name>
    <dbReference type="NCBI Taxonomy" id="76588"/>
    <lineage>
        <taxon>Bacteria</taxon>
        <taxon>Pseudomonadati</taxon>
        <taxon>Pseudomonadota</taxon>
        <taxon>Alphaproteobacteria</taxon>
        <taxon>Acetobacterales</taxon>
        <taxon>Acidocellaceae</taxon>
        <taxon>Acidiphilium</taxon>
    </lineage>
</organism>
<sequence length="518" mass="56177">MSSTTHRFTSADNLHELVETGFMLRRRLLKFALLILAIGLGFALYVKPSYIATSQMVVLPSTEYTFRPTAGSRSLANEALSLQNMMDSEVAIIRSADLAHQVIATIGVRTLYPALARKPGLLDRLITTIHNLVVPPKPSSGSGALIERAIPVFESHLDVIAGADNDVITIRFGNPRPEVARQVVATLQKLYLERRRAIFTDRQSRAVAAAVAVQRRALATAEDNLTAFQSAHNVTQFQTRESILLSQQGGMEQDLMATRSKVAQLSTSLAALRRAHSSVPRSIPLRQSTNIGERTMALRSSLDALRTKLATMLSNYRPSSPEAQDLRAQIATETALLAHATANGAPSSLESGQNPVFGQIDLDLMQDTASLAAARTRAQQDSAGLAHIGTQLTRLDALKAKLGNLERQKDLAAANYANAAKTLSERQLVEQVDAEKRANVRVLSPPVVPLNPAPLRKLIMLAAVILALFGAVLIVILGNFFRKGALFGRVLEADTDIPLLGIIPELGLTQMHQIKVSR</sequence>
<keyword evidence="2" id="KW-1133">Transmembrane helix</keyword>
<dbReference type="Proteomes" id="UP001279553">
    <property type="component" value="Unassembled WGS sequence"/>
</dbReference>
<feature type="transmembrane region" description="Helical" evidence="2">
    <location>
        <begin position="458"/>
        <end position="481"/>
    </location>
</feature>
<feature type="transmembrane region" description="Helical" evidence="2">
    <location>
        <begin position="28"/>
        <end position="46"/>
    </location>
</feature>
<proteinExistence type="predicted"/>
<dbReference type="RefSeq" id="WP_319614763.1">
    <property type="nucleotide sequence ID" value="NZ_JAWXYB010000018.1"/>
</dbReference>
<feature type="coiled-coil region" evidence="1">
    <location>
        <begin position="388"/>
        <end position="415"/>
    </location>
</feature>
<evidence type="ECO:0000313" key="4">
    <source>
        <dbReference type="Proteomes" id="UP001279553"/>
    </source>
</evidence>
<evidence type="ECO:0000313" key="3">
    <source>
        <dbReference type="EMBL" id="MDX5931884.1"/>
    </source>
</evidence>
<keyword evidence="2" id="KW-0472">Membrane</keyword>
<protein>
    <recommendedName>
        <fullName evidence="5">Lipopolysaccharide biosynthesis protein</fullName>
    </recommendedName>
</protein>
<dbReference type="InterPro" id="IPR050445">
    <property type="entry name" value="Bact_polysacc_biosynth/exp"/>
</dbReference>